<accession>A0ABU3F7H7</accession>
<keyword evidence="3" id="KW-1185">Reference proteome</keyword>
<dbReference type="Proteomes" id="UP001181046">
    <property type="component" value="Unassembled WGS sequence"/>
</dbReference>
<dbReference type="EMBL" id="JARQAJ010000001">
    <property type="protein sequence ID" value="MDT2758628.1"/>
    <property type="molecule type" value="Genomic_DNA"/>
</dbReference>
<dbReference type="PROSITE" id="PS51372">
    <property type="entry name" value="PRD_2"/>
    <property type="match status" value="1"/>
</dbReference>
<dbReference type="InterPro" id="IPR011608">
    <property type="entry name" value="PRD"/>
</dbReference>
<dbReference type="Pfam" id="PF00874">
    <property type="entry name" value="PRD"/>
    <property type="match status" value="1"/>
</dbReference>
<dbReference type="SUPFAM" id="SSF63520">
    <property type="entry name" value="PTS-regulatory domain, PRD"/>
    <property type="match status" value="1"/>
</dbReference>
<reference evidence="2" key="1">
    <citation type="submission" date="2023-03" db="EMBL/GenBank/DDBJ databases">
        <authorList>
            <person name="Shen W."/>
            <person name="Cai J."/>
        </authorList>
    </citation>
    <scope>NUCLEOTIDE SEQUENCE</scope>
    <source>
        <strain evidence="2">P66-3</strain>
    </source>
</reference>
<name>A0ABU3F7H7_9ENTE</name>
<dbReference type="InterPro" id="IPR036634">
    <property type="entry name" value="PRD_sf"/>
</dbReference>
<gene>
    <name evidence="2" type="ORF">P7H27_02380</name>
</gene>
<evidence type="ECO:0000313" key="3">
    <source>
        <dbReference type="Proteomes" id="UP001181046"/>
    </source>
</evidence>
<comment type="caution">
    <text evidence="2">The sequence shown here is derived from an EMBL/GenBank/DDBJ whole genome shotgun (WGS) entry which is preliminary data.</text>
</comment>
<proteinExistence type="predicted"/>
<dbReference type="InterPro" id="IPR020044">
    <property type="entry name" value="PRD_EF0829/AHA3910"/>
</dbReference>
<organism evidence="2 3">
    <name type="scientific">Enterococcus xiangfangensis</name>
    <dbReference type="NCBI Taxonomy" id="1296537"/>
    <lineage>
        <taxon>Bacteria</taxon>
        <taxon>Bacillati</taxon>
        <taxon>Bacillota</taxon>
        <taxon>Bacilli</taxon>
        <taxon>Lactobacillales</taxon>
        <taxon>Enterococcaceae</taxon>
        <taxon>Enterococcus</taxon>
    </lineage>
</organism>
<dbReference type="Gene3D" id="1.10.1790.10">
    <property type="entry name" value="PRD domain"/>
    <property type="match status" value="1"/>
</dbReference>
<evidence type="ECO:0000313" key="2">
    <source>
        <dbReference type="EMBL" id="MDT2758628.1"/>
    </source>
</evidence>
<sequence length="110" mass="12593">MIVTEEALQIISTSKYQKELEELITWLHDELSAKKIEPTELQWTILVNHLNEMLNRSKGQDSIPEVDPELFSEVSQEALTLADGVVKKIGNLPQDEMYVLSIHFETAKQN</sequence>
<feature type="domain" description="PRD" evidence="1">
    <location>
        <begin position="11"/>
        <end position="110"/>
    </location>
</feature>
<protein>
    <submittedName>
        <fullName evidence="2">PRD domain-containing protein</fullName>
    </submittedName>
</protein>
<dbReference type="RefSeq" id="WP_311829361.1">
    <property type="nucleotide sequence ID" value="NZ_JARQAJ010000001.1"/>
</dbReference>
<dbReference type="NCBIfam" id="TIGR03582">
    <property type="entry name" value="EF_0829"/>
    <property type="match status" value="1"/>
</dbReference>
<evidence type="ECO:0000259" key="1">
    <source>
        <dbReference type="PROSITE" id="PS51372"/>
    </source>
</evidence>